<dbReference type="Pfam" id="PF03575">
    <property type="entry name" value="Peptidase_S51"/>
    <property type="match status" value="1"/>
</dbReference>
<protein>
    <submittedName>
        <fullName evidence="2">IS1595 family transposase ISBci1</fullName>
    </submittedName>
</protein>
<dbReference type="PANTHER" id="PTHR20842:SF0">
    <property type="entry name" value="ALPHA-ASPARTYL DIPEPTIDASE"/>
    <property type="match status" value="1"/>
</dbReference>
<reference evidence="2" key="1">
    <citation type="submission" date="2021-06" db="EMBL/GenBank/DDBJ databases">
        <authorList>
            <person name="Criscuolo A."/>
        </authorList>
    </citation>
    <scope>NUCLEOTIDE SEQUENCE</scope>
    <source>
        <strain evidence="2">CIP111600</strain>
    </source>
</reference>
<dbReference type="AlphaFoldDB" id="A0A916NLI9"/>
<sequence length="212" mass="23595">MRKIVLTSTGLATPKITEAFLGLIGRNPEELTAGIITTAAVQLKEQARPTVKMKQAFDSMGLRRVKMIDVEFEDARQLLECDVICISGGNPFHLLHHLRQSGADRIITEQSTQGVVLVGISAGTVVLGPDIRIVDHFTPQMNQLGLTDFTALRLYDTITFPHYGRHDKFPHEETIEARIQQFESRHQCDVMRITDTEAICINGESVEKIGSV</sequence>
<evidence type="ECO:0000313" key="3">
    <source>
        <dbReference type="Proteomes" id="UP000693672"/>
    </source>
</evidence>
<comment type="caution">
    <text evidence="2">The sequence shown here is derived from an EMBL/GenBank/DDBJ whole genome shotgun (WGS) entry which is preliminary data.</text>
</comment>
<dbReference type="GO" id="GO:0006508">
    <property type="term" value="P:proteolysis"/>
    <property type="evidence" value="ECO:0007669"/>
    <property type="project" value="InterPro"/>
</dbReference>
<dbReference type="InterPro" id="IPR005320">
    <property type="entry name" value="Peptidase_S51"/>
</dbReference>
<dbReference type="RefSeq" id="WP_218090123.1">
    <property type="nucleotide sequence ID" value="NZ_CAJVAS010000001.1"/>
</dbReference>
<keyword evidence="1" id="KW-0378">Hydrolase</keyword>
<name>A0A916NLI9_9BACL</name>
<dbReference type="PANTHER" id="PTHR20842">
    <property type="entry name" value="PROTEASE S51 ALPHA-ASPARTYL DIPEPTIDASE"/>
    <property type="match status" value="1"/>
</dbReference>
<dbReference type="Proteomes" id="UP000693672">
    <property type="component" value="Unassembled WGS sequence"/>
</dbReference>
<dbReference type="EMBL" id="CAJVAS010000001">
    <property type="protein sequence ID" value="CAG7599376.1"/>
    <property type="molecule type" value="Genomic_DNA"/>
</dbReference>
<evidence type="ECO:0000256" key="1">
    <source>
        <dbReference type="ARBA" id="ARBA00022801"/>
    </source>
</evidence>
<gene>
    <name evidence="2" type="ORF">PAESOLCIP111_00306</name>
</gene>
<evidence type="ECO:0000313" key="2">
    <source>
        <dbReference type="EMBL" id="CAG7599376.1"/>
    </source>
</evidence>
<accession>A0A916NLI9</accession>
<proteinExistence type="predicted"/>
<keyword evidence="3" id="KW-1185">Reference proteome</keyword>
<dbReference type="GO" id="GO:0008236">
    <property type="term" value="F:serine-type peptidase activity"/>
    <property type="evidence" value="ECO:0007669"/>
    <property type="project" value="InterPro"/>
</dbReference>
<organism evidence="2 3">
    <name type="scientific">Paenibacillus solanacearum</name>
    <dbReference type="NCBI Taxonomy" id="2048548"/>
    <lineage>
        <taxon>Bacteria</taxon>
        <taxon>Bacillati</taxon>
        <taxon>Bacillota</taxon>
        <taxon>Bacilli</taxon>
        <taxon>Bacillales</taxon>
        <taxon>Paenibacillaceae</taxon>
        <taxon>Paenibacillus</taxon>
    </lineage>
</organism>